<evidence type="ECO:0000313" key="2">
    <source>
        <dbReference type="EMBL" id="MBD1367126.1"/>
    </source>
</evidence>
<keyword evidence="1" id="KW-0732">Signal</keyword>
<protein>
    <submittedName>
        <fullName evidence="2">Uncharacterized protein</fullName>
    </submittedName>
</protein>
<feature type="chain" id="PRO_5045169261" evidence="1">
    <location>
        <begin position="23"/>
        <end position="94"/>
    </location>
</feature>
<comment type="caution">
    <text evidence="2">The sequence shown here is derived from an EMBL/GenBank/DDBJ whole genome shotgun (WGS) entry which is preliminary data.</text>
</comment>
<reference evidence="2 3" key="1">
    <citation type="submission" date="2020-09" db="EMBL/GenBank/DDBJ databases">
        <title>Novel species of Mucilaginibacter isolated from a glacier on the Tibetan Plateau.</title>
        <authorList>
            <person name="Liu Q."/>
            <person name="Xin Y.-H."/>
        </authorList>
    </citation>
    <scope>NUCLEOTIDE SEQUENCE [LARGE SCALE GENOMIC DNA]</scope>
    <source>
        <strain evidence="2 3">ZT4R22</strain>
    </source>
</reference>
<dbReference type="Proteomes" id="UP000606600">
    <property type="component" value="Unassembled WGS sequence"/>
</dbReference>
<dbReference type="EMBL" id="JACWMY010000016">
    <property type="protein sequence ID" value="MBD1367126.1"/>
    <property type="molecule type" value="Genomic_DNA"/>
</dbReference>
<keyword evidence="3" id="KW-1185">Reference proteome</keyword>
<name>A0ABR7WXV3_9SPHI</name>
<proteinExistence type="predicted"/>
<accession>A0ABR7WXV3</accession>
<organism evidence="2 3">
    <name type="scientific">Mucilaginibacter pankratovii</name>
    <dbReference type="NCBI Taxonomy" id="2772110"/>
    <lineage>
        <taxon>Bacteria</taxon>
        <taxon>Pseudomonadati</taxon>
        <taxon>Bacteroidota</taxon>
        <taxon>Sphingobacteriia</taxon>
        <taxon>Sphingobacteriales</taxon>
        <taxon>Sphingobacteriaceae</taxon>
        <taxon>Mucilaginibacter</taxon>
    </lineage>
</organism>
<dbReference type="RefSeq" id="WP_191191756.1">
    <property type="nucleotide sequence ID" value="NZ_JACWMY010000016.1"/>
</dbReference>
<gene>
    <name evidence="2" type="ORF">IDJ77_25165</name>
</gene>
<evidence type="ECO:0000256" key="1">
    <source>
        <dbReference type="SAM" id="SignalP"/>
    </source>
</evidence>
<evidence type="ECO:0000313" key="3">
    <source>
        <dbReference type="Proteomes" id="UP000606600"/>
    </source>
</evidence>
<feature type="signal peptide" evidence="1">
    <location>
        <begin position="1"/>
        <end position="22"/>
    </location>
</feature>
<sequence>MKYLKLLAVTIIALFAFEGAKAQVVVRTRVAPVHQRTVVTTRPVYRHAYRRTVVATRPVVYHRPYHRTVVVTRPAYRRTVAYHRPYKRVVVRRY</sequence>